<accession>A0A0A1FGF9</accession>
<dbReference type="Proteomes" id="UP000030302">
    <property type="component" value="Chromosome"/>
</dbReference>
<dbReference type="HOGENOM" id="CLU_3268435_0_0_4"/>
<dbReference type="EMBL" id="CP009962">
    <property type="protein sequence ID" value="AIY41977.1"/>
    <property type="molecule type" value="Genomic_DNA"/>
</dbReference>
<keyword evidence="2" id="KW-1185">Reference proteome</keyword>
<evidence type="ECO:0000313" key="1">
    <source>
        <dbReference type="EMBL" id="AIY41977.1"/>
    </source>
</evidence>
<name>A0A0A1FGF9_9BURK</name>
<protein>
    <submittedName>
        <fullName evidence="1">Uncharacterized protein</fullName>
    </submittedName>
</protein>
<reference evidence="2" key="1">
    <citation type="journal article" date="2014" name="Soil Biol. Biochem.">
        <title>Structure and function of bacterial communities in ageing soils: Insights from the Mendocino ecological staircase.</title>
        <authorList>
            <person name="Uroz S."/>
            <person name="Tech J.J."/>
            <person name="Sawaya N.A."/>
            <person name="Frey-Klett P."/>
            <person name="Leveau J.H.J."/>
        </authorList>
    </citation>
    <scope>NUCLEOTIDE SEQUENCE [LARGE SCALE GENOMIC DNA]</scope>
    <source>
        <strain evidence="2">Cal35</strain>
    </source>
</reference>
<organism evidence="1 2">
    <name type="scientific">Collimonas arenae</name>
    <dbReference type="NCBI Taxonomy" id="279058"/>
    <lineage>
        <taxon>Bacteria</taxon>
        <taxon>Pseudomonadati</taxon>
        <taxon>Pseudomonadota</taxon>
        <taxon>Betaproteobacteria</taxon>
        <taxon>Burkholderiales</taxon>
        <taxon>Oxalobacteraceae</taxon>
        <taxon>Collimonas</taxon>
    </lineage>
</organism>
<dbReference type="AlphaFoldDB" id="A0A0A1FGF9"/>
<sequence length="41" mass="4644">MKGTVVRGGNLRKINPNTGKRNTVVDIVGFFRNYIGLDYIF</sequence>
<proteinExistence type="predicted"/>
<dbReference type="STRING" id="279058.LT85_2819"/>
<dbReference type="KEGG" id="care:LT85_2819"/>
<gene>
    <name evidence="1" type="ORF">LT85_2819</name>
</gene>
<evidence type="ECO:0000313" key="2">
    <source>
        <dbReference type="Proteomes" id="UP000030302"/>
    </source>
</evidence>